<proteinExistence type="predicted"/>
<keyword evidence="1" id="KW-0614">Plasmid</keyword>
<dbReference type="AlphaFoldDB" id="A4V706"/>
<protein>
    <submittedName>
        <fullName evidence="1">Uncharacterized protein</fullName>
    </submittedName>
</protein>
<dbReference type="EMBL" id="AM235768">
    <property type="protein sequence ID" value="CAM96317.1"/>
    <property type="molecule type" value="Genomic_DNA"/>
</dbReference>
<accession>A4V706</accession>
<organism evidence="1 2">
    <name type="scientific">Pseudomonas fluorescens (strain SBW25)</name>
    <dbReference type="NCBI Taxonomy" id="216595"/>
    <lineage>
        <taxon>Bacteria</taxon>
        <taxon>Pseudomonadati</taxon>
        <taxon>Pseudomonadota</taxon>
        <taxon>Gammaproteobacteria</taxon>
        <taxon>Pseudomonadales</taxon>
        <taxon>Pseudomonadaceae</taxon>
        <taxon>Pseudomonas</taxon>
    </lineage>
</organism>
<evidence type="ECO:0000313" key="2">
    <source>
        <dbReference type="Proteomes" id="UP000002332"/>
    </source>
</evidence>
<reference evidence="1 2" key="1">
    <citation type="journal article" date="2007" name="ISME J.">
        <title>Sequence-based analysis of pQBR103; a representative of a unique, transfer-proficient mega plasmid resident in the microbial community of sugar beet.</title>
        <authorList>
            <person name="Tett A."/>
            <person name="Spiers A.J."/>
            <person name="Crossman L.C."/>
            <person name="Ager D."/>
            <person name="Ciric L."/>
            <person name="Dow J.M."/>
            <person name="Fry J.C."/>
            <person name="Harris D."/>
            <person name="Lilley A."/>
            <person name="Oliver A."/>
            <person name="Parkhill J."/>
            <person name="Quail M.A."/>
            <person name="Rainey P.B."/>
            <person name="Saunders N.J."/>
            <person name="Seeger K."/>
            <person name="Snyder L.A.S."/>
            <person name="Squares R."/>
            <person name="Thomas C.M."/>
            <person name="Turner S.L."/>
            <person name="Zhang X.-X."/>
            <person name="Field D."/>
            <person name="Bailey M.J."/>
        </authorList>
    </citation>
    <scope>NUCLEOTIDE SEQUENCE [LARGE SCALE GENOMIC DNA]</scope>
    <source>
        <strain evidence="1">SBW25</strain>
        <plasmid evidence="2">pQBR103</plasmid>
    </source>
</reference>
<dbReference type="Proteomes" id="UP000002332">
    <property type="component" value="Plasmid pQBR103"/>
</dbReference>
<dbReference type="RefSeq" id="WP_011923093.1">
    <property type="nucleotide sequence ID" value="NC_009444.1"/>
</dbReference>
<evidence type="ECO:0000313" key="1">
    <source>
        <dbReference type="EMBL" id="CAM96317.1"/>
    </source>
</evidence>
<geneLocation type="plasmid" evidence="1 2">
    <name>pQBR103</name>
</geneLocation>
<name>A4V706_PSEFS</name>
<sequence>MTIEQHITEALKSPTANLPAFQTAADAYDNELAGRTDVAINISPVSVVFFRDRALHLGLFQDGVIDIGNAQPLTEDLWNTQAPLLSNKSSVIDISSLNIASFNCDQVRFEFEGDDIQDPTLSECGRFDMTPDYYGFQKTSAGIWWKRIEDGDTLILDGTSFARANPVGEFVGRVLLSEVAFDCEYDPDAKPTDHLPETLACAARTTSGMVEYAVPSLTADAIAKGFKLGLFEVIGNGLARITAKGKEVAANGSEKSNDERS</sequence>
<gene>
    <name evidence="1" type="ordered locus">pQBR0285</name>
</gene>